<dbReference type="GeneID" id="85315521"/>
<sequence length="243" mass="25519">MVTMEGNSQPVDDTSPFPLPRVTIKFCTQCKWMLRAAYFAQELLSTFSTSLGEVALQPATGGVFVVEITHLAPATTQQSSRVLWDRKTDGGFPETKELKRRVRDAIDPTRDLGHVDRDYHHRAPPPPPSSSSTTTSNNPAAAAAAAAAGAGAMSPDQTTTATTTSPPAPATDPAFAARTTGVKPLMPPPPARLQAAAEARLDEAARRRAAREAGAEEEGAARRGGEKEKGDGGGGRAGCEDCQ</sequence>
<evidence type="ECO:0000256" key="1">
    <source>
        <dbReference type="ARBA" id="ARBA00023284"/>
    </source>
</evidence>
<feature type="compositionally biased region" description="Low complexity" evidence="2">
    <location>
        <begin position="130"/>
        <end position="180"/>
    </location>
</feature>
<dbReference type="Pfam" id="PF10262">
    <property type="entry name" value="Rdx"/>
    <property type="match status" value="1"/>
</dbReference>
<evidence type="ECO:0000313" key="3">
    <source>
        <dbReference type="EMBL" id="KAK1768598.1"/>
    </source>
</evidence>
<protein>
    <submittedName>
        <fullName evidence="3">Rdx family-domain-containing protein</fullName>
    </submittedName>
</protein>
<dbReference type="PANTHER" id="PTHR36417:SF2">
    <property type="entry name" value="SELENOPROTEIN DOMAIN PROTEIN (AFU_ORTHOLOGUE AFUA_1G05220)"/>
    <property type="match status" value="1"/>
</dbReference>
<gene>
    <name evidence="3" type="ORF">QBC33DRAFT_607243</name>
</gene>
<comment type="caution">
    <text evidence="3">The sequence shown here is derived from an EMBL/GenBank/DDBJ whole genome shotgun (WGS) entry which is preliminary data.</text>
</comment>
<feature type="region of interest" description="Disordered" evidence="2">
    <location>
        <begin position="76"/>
        <end position="243"/>
    </location>
</feature>
<dbReference type="Proteomes" id="UP001244011">
    <property type="component" value="Unassembled WGS sequence"/>
</dbReference>
<dbReference type="NCBIfam" id="TIGR02174">
    <property type="entry name" value="CXXU_selWTH"/>
    <property type="match status" value="1"/>
</dbReference>
<dbReference type="InterPro" id="IPR036249">
    <property type="entry name" value="Thioredoxin-like_sf"/>
</dbReference>
<dbReference type="PANTHER" id="PTHR36417">
    <property type="entry name" value="SELENOPROTEIN DOMAIN PROTEIN (AFU_ORTHOLOGUE AFUA_1G05220)"/>
    <property type="match status" value="1"/>
</dbReference>
<feature type="compositionally biased region" description="Basic and acidic residues" evidence="2">
    <location>
        <begin position="199"/>
        <end position="231"/>
    </location>
</feature>
<dbReference type="Gene3D" id="3.40.30.10">
    <property type="entry name" value="Glutaredoxin"/>
    <property type="match status" value="1"/>
</dbReference>
<organism evidence="3 4">
    <name type="scientific">Phialemonium atrogriseum</name>
    <dbReference type="NCBI Taxonomy" id="1093897"/>
    <lineage>
        <taxon>Eukaryota</taxon>
        <taxon>Fungi</taxon>
        <taxon>Dikarya</taxon>
        <taxon>Ascomycota</taxon>
        <taxon>Pezizomycotina</taxon>
        <taxon>Sordariomycetes</taxon>
        <taxon>Sordariomycetidae</taxon>
        <taxon>Cephalothecales</taxon>
        <taxon>Cephalothecaceae</taxon>
        <taxon>Phialemonium</taxon>
    </lineage>
</organism>
<evidence type="ECO:0000256" key="2">
    <source>
        <dbReference type="SAM" id="MobiDB-lite"/>
    </source>
</evidence>
<dbReference type="RefSeq" id="XP_060284811.1">
    <property type="nucleotide sequence ID" value="XM_060432334.1"/>
</dbReference>
<dbReference type="AlphaFoldDB" id="A0AAJ0FMT7"/>
<name>A0AAJ0FMT7_9PEZI</name>
<feature type="compositionally biased region" description="Basic and acidic residues" evidence="2">
    <location>
        <begin position="83"/>
        <end position="121"/>
    </location>
</feature>
<dbReference type="InterPro" id="IPR011893">
    <property type="entry name" value="Selenoprotein_Rdx-typ"/>
</dbReference>
<accession>A0AAJ0FMT7</accession>
<reference evidence="3" key="1">
    <citation type="submission" date="2023-06" db="EMBL/GenBank/DDBJ databases">
        <title>Genome-scale phylogeny and comparative genomics of the fungal order Sordariales.</title>
        <authorList>
            <consortium name="Lawrence Berkeley National Laboratory"/>
            <person name="Hensen N."/>
            <person name="Bonometti L."/>
            <person name="Westerberg I."/>
            <person name="Brannstrom I.O."/>
            <person name="Guillou S."/>
            <person name="Cros-Aarteil S."/>
            <person name="Calhoun S."/>
            <person name="Haridas S."/>
            <person name="Kuo A."/>
            <person name="Mondo S."/>
            <person name="Pangilinan J."/>
            <person name="Riley R."/>
            <person name="Labutti K."/>
            <person name="Andreopoulos B."/>
            <person name="Lipzen A."/>
            <person name="Chen C."/>
            <person name="Yanf M."/>
            <person name="Daum C."/>
            <person name="Ng V."/>
            <person name="Clum A."/>
            <person name="Steindorff A."/>
            <person name="Ohm R."/>
            <person name="Martin F."/>
            <person name="Silar P."/>
            <person name="Natvig D."/>
            <person name="Lalanne C."/>
            <person name="Gautier V."/>
            <person name="Ament-Velasquez S.L."/>
            <person name="Kruys A."/>
            <person name="Hutchinson M.I."/>
            <person name="Powell A.J."/>
            <person name="Barry K."/>
            <person name="Miller A.N."/>
            <person name="Grigoriev I.V."/>
            <person name="Debuchy R."/>
            <person name="Gladieux P."/>
            <person name="Thoren M.H."/>
            <person name="Johannesson H."/>
        </authorList>
    </citation>
    <scope>NUCLEOTIDE SEQUENCE</scope>
    <source>
        <strain evidence="3">8032-3</strain>
    </source>
</reference>
<proteinExistence type="predicted"/>
<keyword evidence="4" id="KW-1185">Reference proteome</keyword>
<keyword evidence="1" id="KW-0676">Redox-active center</keyword>
<dbReference type="EMBL" id="MU839005">
    <property type="protein sequence ID" value="KAK1768598.1"/>
    <property type="molecule type" value="Genomic_DNA"/>
</dbReference>
<evidence type="ECO:0000313" key="4">
    <source>
        <dbReference type="Proteomes" id="UP001244011"/>
    </source>
</evidence>
<dbReference type="SUPFAM" id="SSF52833">
    <property type="entry name" value="Thioredoxin-like"/>
    <property type="match status" value="1"/>
</dbReference>